<dbReference type="Proteomes" id="UP000008225">
    <property type="component" value="Chromosome 9"/>
</dbReference>
<keyword evidence="4" id="KW-0488">Methylation</keyword>
<dbReference type="GO" id="GO:0019843">
    <property type="term" value="F:rRNA binding"/>
    <property type="evidence" value="ECO:0007669"/>
    <property type="project" value="UniProtKB-KW"/>
</dbReference>
<proteinExistence type="inferred from homology"/>
<protein>
    <recommendedName>
        <fullName evidence="16">Large ribosomal subunit protein uL23</fullName>
    </recommendedName>
    <alternativeName>
        <fullName evidence="17 20">60S ribosomal protein L23a</fullName>
    </alternativeName>
</protein>
<evidence type="ECO:0000256" key="16">
    <source>
        <dbReference type="ARBA" id="ARBA00044537"/>
    </source>
</evidence>
<dbReference type="Pfam" id="PF00276">
    <property type="entry name" value="Ribosomal_L23"/>
    <property type="match status" value="1"/>
</dbReference>
<evidence type="ECO:0000256" key="17">
    <source>
        <dbReference type="ARBA" id="ARBA00044564"/>
    </source>
</evidence>
<keyword evidence="11" id="KW-0164">Citrullination</keyword>
<feature type="compositionally biased region" description="Basic and acidic residues" evidence="21">
    <location>
        <begin position="14"/>
        <end position="36"/>
    </location>
</feature>
<dbReference type="InterPro" id="IPR012677">
    <property type="entry name" value="Nucleotide-bd_a/b_plait_sf"/>
</dbReference>
<evidence type="ECO:0000256" key="7">
    <source>
        <dbReference type="ARBA" id="ARBA00022553"/>
    </source>
</evidence>
<evidence type="ECO:0000256" key="13">
    <source>
        <dbReference type="ARBA" id="ARBA00022990"/>
    </source>
</evidence>
<dbReference type="GO" id="GO:0022625">
    <property type="term" value="C:cytosolic large ribosomal subunit"/>
    <property type="evidence" value="ECO:0007669"/>
    <property type="project" value="UniProtKB-ARBA"/>
</dbReference>
<dbReference type="GO" id="GO:0006412">
    <property type="term" value="P:translation"/>
    <property type="evidence" value="ECO:0007669"/>
    <property type="project" value="InterPro"/>
</dbReference>
<reference evidence="23" key="3">
    <citation type="submission" date="2025-09" db="UniProtKB">
        <authorList>
            <consortium name="Ensembl"/>
        </authorList>
    </citation>
    <scope>IDENTIFICATION</scope>
</reference>
<keyword evidence="10" id="KW-0694">RNA-binding</keyword>
<feature type="region of interest" description="Disordered" evidence="21">
    <location>
        <begin position="185"/>
        <end position="206"/>
    </location>
</feature>
<evidence type="ECO:0000256" key="14">
    <source>
        <dbReference type="ARBA" id="ARBA00023242"/>
    </source>
</evidence>
<keyword evidence="15" id="KW-0687">Ribonucleoprotein</keyword>
<evidence type="ECO:0000256" key="11">
    <source>
        <dbReference type="ARBA" id="ARBA00022934"/>
    </source>
</evidence>
<evidence type="ECO:0000313" key="23">
    <source>
        <dbReference type="Ensembl" id="ENSCJAP00000070844.2"/>
    </source>
</evidence>
<sequence>MSEHQKQVFNLKVRKMDPFHKMAPKAKKEAPAPPKAEAKAKALKAKKAVLKGVHSHKKKKIRTSPTFRRLKTLRLRRQPKYPRKSAPRRNKLDHYAIIKFPLTTESAMKKIEDNNTLVFIVDVKANKHQIKQAVKKLYDIDVDRSPEDRSSRPTRPTWCVKLHLYEKYILNKNILNLEAEPAVSQDSAVKLQPRQQSETLSQKQKK</sequence>
<evidence type="ECO:0000313" key="24">
    <source>
        <dbReference type="Proteomes" id="UP000008225"/>
    </source>
</evidence>
<dbReference type="PANTHER" id="PTHR11620">
    <property type="entry name" value="60S RIBOSOMAL PROTEIN L23A"/>
    <property type="match status" value="1"/>
</dbReference>
<evidence type="ECO:0000256" key="8">
    <source>
        <dbReference type="ARBA" id="ARBA00022730"/>
    </source>
</evidence>
<evidence type="ECO:0000256" key="1">
    <source>
        <dbReference type="ARBA" id="ARBA00004123"/>
    </source>
</evidence>
<evidence type="ECO:0000256" key="6">
    <source>
        <dbReference type="ARBA" id="ARBA00022499"/>
    </source>
</evidence>
<dbReference type="Ensembl" id="ENSCJAT00000096969.2">
    <property type="protein sequence ID" value="ENSCJAP00000070844.2"/>
    <property type="gene ID" value="ENSCJAG00000086356.1"/>
</dbReference>
<reference evidence="23" key="2">
    <citation type="submission" date="2025-08" db="UniProtKB">
        <authorList>
            <consortium name="Ensembl"/>
        </authorList>
    </citation>
    <scope>IDENTIFICATION</scope>
</reference>
<keyword evidence="14" id="KW-0539">Nucleus</keyword>
<keyword evidence="12" id="KW-0689">Ribosomal protein</keyword>
<dbReference type="Bgee" id="ENSCJAG00000066301">
    <property type="expression patterns" value="Expressed in heart and 6 other cell types or tissues"/>
</dbReference>
<dbReference type="InterPro" id="IPR005633">
    <property type="entry name" value="Ribosomal_uL23_N"/>
</dbReference>
<evidence type="ECO:0000256" key="2">
    <source>
        <dbReference type="ARBA" id="ARBA00004496"/>
    </source>
</evidence>
<dbReference type="STRING" id="9483.ENSCJAP00000070844"/>
<comment type="subcellular location">
    <subcellularLocation>
        <location evidence="2">Cytoplasm</location>
    </subcellularLocation>
    <subcellularLocation>
        <location evidence="1">Nucleus</location>
    </subcellularLocation>
</comment>
<evidence type="ECO:0000256" key="18">
    <source>
        <dbReference type="ARBA" id="ARBA00045456"/>
    </source>
</evidence>
<dbReference type="Gene3D" id="3.30.70.330">
    <property type="match status" value="1"/>
</dbReference>
<reference evidence="23" key="1">
    <citation type="submission" date="2009-03" db="EMBL/GenBank/DDBJ databases">
        <authorList>
            <person name="Warren W."/>
            <person name="Ye L."/>
            <person name="Minx P."/>
            <person name="Worley K."/>
            <person name="Gibbs R."/>
            <person name="Wilson R.K."/>
        </authorList>
    </citation>
    <scope>NUCLEOTIDE SEQUENCE [LARGE SCALE GENOMIC DNA]</scope>
</reference>
<dbReference type="FunFam" id="3.30.70.330:FF:001015">
    <property type="entry name" value="Uncharacterized protein"/>
    <property type="match status" value="1"/>
</dbReference>
<evidence type="ECO:0000256" key="20">
    <source>
        <dbReference type="ARBA" id="ARBA00079056"/>
    </source>
</evidence>
<dbReference type="GO" id="GO:0005634">
    <property type="term" value="C:nucleus"/>
    <property type="evidence" value="ECO:0007669"/>
    <property type="project" value="UniProtKB-SubCell"/>
</dbReference>
<evidence type="ECO:0000256" key="10">
    <source>
        <dbReference type="ARBA" id="ARBA00022884"/>
    </source>
</evidence>
<feature type="region of interest" description="Disordered" evidence="21">
    <location>
        <begin position="1"/>
        <end position="36"/>
    </location>
</feature>
<dbReference type="GO" id="GO:0003735">
    <property type="term" value="F:structural constituent of ribosome"/>
    <property type="evidence" value="ECO:0007669"/>
    <property type="project" value="InterPro"/>
</dbReference>
<dbReference type="Pfam" id="PF03939">
    <property type="entry name" value="Ribosomal_L23eN"/>
    <property type="match status" value="1"/>
</dbReference>
<evidence type="ECO:0000256" key="5">
    <source>
        <dbReference type="ARBA" id="ARBA00022490"/>
    </source>
</evidence>
<comment type="function">
    <text evidence="18">Component of the large ribosomal subunit. The ribosome is a large ribonucleoprotein complex responsible for the synthesis of proteins in the cell. Binds a specific region on the 26S rRNA. May promote p53/TP53 degradation possibly through the stimulation of MDM2-mediated TP53 polyubiquitination.</text>
</comment>
<evidence type="ECO:0000256" key="12">
    <source>
        <dbReference type="ARBA" id="ARBA00022980"/>
    </source>
</evidence>
<evidence type="ECO:0000256" key="19">
    <source>
        <dbReference type="ARBA" id="ARBA00047152"/>
    </source>
</evidence>
<keyword evidence="13" id="KW-0007">Acetylation</keyword>
<keyword evidence="9" id="KW-0832">Ubl conjugation</keyword>
<evidence type="ECO:0000256" key="4">
    <source>
        <dbReference type="ARBA" id="ARBA00022481"/>
    </source>
</evidence>
<dbReference type="GeneTree" id="ENSGT00950000182901"/>
<keyword evidence="24" id="KW-1185">Reference proteome</keyword>
<keyword evidence="7" id="KW-0597">Phosphoprotein</keyword>
<accession>A0A5F4VZ22</accession>
<evidence type="ECO:0000256" key="21">
    <source>
        <dbReference type="SAM" id="MobiDB-lite"/>
    </source>
</evidence>
<dbReference type="InterPro" id="IPR012678">
    <property type="entry name" value="Ribosomal_uL23/eL15/eS24_sf"/>
</dbReference>
<feature type="domain" description="Large ribosomal subunit protein uL23 N-terminal" evidence="22">
    <location>
        <begin position="38"/>
        <end position="88"/>
    </location>
</feature>
<evidence type="ECO:0000259" key="22">
    <source>
        <dbReference type="Pfam" id="PF03939"/>
    </source>
</evidence>
<name>A0A5F4VZ22_CALJA</name>
<evidence type="ECO:0000256" key="3">
    <source>
        <dbReference type="ARBA" id="ARBA00006700"/>
    </source>
</evidence>
<feature type="compositionally biased region" description="Polar residues" evidence="21">
    <location>
        <begin position="193"/>
        <end position="206"/>
    </location>
</feature>
<evidence type="ECO:0000256" key="15">
    <source>
        <dbReference type="ARBA" id="ARBA00023274"/>
    </source>
</evidence>
<dbReference type="AlphaFoldDB" id="A0A5F4VZ22"/>
<organism evidence="23 24">
    <name type="scientific">Callithrix jacchus</name>
    <name type="common">White-tufted-ear marmoset</name>
    <name type="synonym">Simia Jacchus</name>
    <dbReference type="NCBI Taxonomy" id="9483"/>
    <lineage>
        <taxon>Eukaryota</taxon>
        <taxon>Metazoa</taxon>
        <taxon>Chordata</taxon>
        <taxon>Craniata</taxon>
        <taxon>Vertebrata</taxon>
        <taxon>Euteleostomi</taxon>
        <taxon>Mammalia</taxon>
        <taxon>Eutheria</taxon>
        <taxon>Euarchontoglires</taxon>
        <taxon>Primates</taxon>
        <taxon>Haplorrhini</taxon>
        <taxon>Platyrrhini</taxon>
        <taxon>Cebidae</taxon>
        <taxon>Callitrichinae</taxon>
        <taxon>Callithrix</taxon>
        <taxon>Callithrix</taxon>
    </lineage>
</organism>
<comment type="subunit">
    <text evidence="19">Component of the large ribosomal subunit. Interacts with LYAR and GNL2. Interacts with MDM2; this interaction may promote MDM2-mediated p53/TP53 polyubiquitination. Directly interacts (via BIB domain) with IPO5, IPO7, KPNB1 and TNPO1; these interactions are involved in RPL23A nuclear import for the assembly of ribosomal subunits. Interacts with IPO8.</text>
</comment>
<keyword evidence="6" id="KW-1017">Isopeptide bond</keyword>
<dbReference type="InParanoid" id="A0A5F4VZ22"/>
<keyword evidence="8" id="KW-0699">rRNA-binding</keyword>
<evidence type="ECO:0000256" key="9">
    <source>
        <dbReference type="ARBA" id="ARBA00022843"/>
    </source>
</evidence>
<keyword evidence="5" id="KW-0963">Cytoplasm</keyword>
<dbReference type="SUPFAM" id="SSF54189">
    <property type="entry name" value="Ribosomal proteins S24e, L23 and L15e"/>
    <property type="match status" value="1"/>
</dbReference>
<comment type="similarity">
    <text evidence="3">Belongs to the universal ribosomal protein uL23 family.</text>
</comment>
<dbReference type="InterPro" id="IPR013025">
    <property type="entry name" value="Ribosomal_uL23-like"/>
</dbReference>